<evidence type="ECO:0000313" key="3">
    <source>
        <dbReference type="EMBL" id="XDQ27594.1"/>
    </source>
</evidence>
<dbReference type="SUPFAM" id="SSF52540">
    <property type="entry name" value="P-loop containing nucleoside triphosphate hydrolases"/>
    <property type="match status" value="1"/>
</dbReference>
<keyword evidence="2" id="KW-1133">Transmembrane helix</keyword>
<accession>A0AB39PB20</accession>
<proteinExistence type="predicted"/>
<evidence type="ECO:0000256" key="2">
    <source>
        <dbReference type="SAM" id="Phobius"/>
    </source>
</evidence>
<gene>
    <name evidence="3" type="ORF">AB5J56_24125</name>
</gene>
<evidence type="ECO:0000256" key="1">
    <source>
        <dbReference type="SAM" id="MobiDB-lite"/>
    </source>
</evidence>
<dbReference type="InterPro" id="IPR027417">
    <property type="entry name" value="P-loop_NTPase"/>
</dbReference>
<feature type="compositionally biased region" description="Basic and acidic residues" evidence="1">
    <location>
        <begin position="152"/>
        <end position="161"/>
    </location>
</feature>
<keyword evidence="2" id="KW-0472">Membrane</keyword>
<sequence length="496" mass="53190">MRPDERDRRRERGREGEGGIPDGLLVGILAFLLGMTLMVWSATGLAGWFAQDAWPDHVTFARTPLAMRHLIGQPHDVPGAWPDTPKAQLSGYGLFWGLFIGQLMILFVLTVFTMGTVARWRAGRARRSARPAFEDEAVQAEAGGKGAQPPETGREGAEGAKKIPTPNPAPAPPPEPQPHPEPQLQVPAPRGPVLLGSAETRHPVAIQAVRDAEGPVLVVTSNPTVWSETKDARAKLGPVLLYDPTHLCDTPARLHWSPATGCEDKATAASRAAALLAPVRPTAKVDQAMADVAETLLRSYLHAAAVEGRAFRHVHRWAQGTQVQDAVRTLRTNPKAASGAAGELEAALTSHPERRDIAQELTARALSALFTVNIRESCTSNRTDSLALDSFVNEGGTLYLVGEPIEDPKANPGAMPLLTALASSVVERGRRMAERSSSGRLDPPLALVLDDVAAVAPLPQLPELLSAGVDRGLPTLALLRSQEQGRARWPQFDLPV</sequence>
<organism evidence="3">
    <name type="scientific">Streptomyces sp. R21</name>
    <dbReference type="NCBI Taxonomy" id="3238627"/>
    <lineage>
        <taxon>Bacteria</taxon>
        <taxon>Bacillati</taxon>
        <taxon>Actinomycetota</taxon>
        <taxon>Actinomycetes</taxon>
        <taxon>Kitasatosporales</taxon>
        <taxon>Streptomycetaceae</taxon>
        <taxon>Streptomyces</taxon>
    </lineage>
</organism>
<dbReference type="AlphaFoldDB" id="A0AB39PB20"/>
<keyword evidence="2" id="KW-0812">Transmembrane</keyword>
<name>A0AB39PB20_9ACTN</name>
<reference evidence="3" key="1">
    <citation type="submission" date="2024-07" db="EMBL/GenBank/DDBJ databases">
        <authorList>
            <person name="Yu S.T."/>
        </authorList>
    </citation>
    <scope>NUCLEOTIDE SEQUENCE</scope>
    <source>
        <strain evidence="3">R21</strain>
    </source>
</reference>
<feature type="transmembrane region" description="Helical" evidence="2">
    <location>
        <begin position="20"/>
        <end position="40"/>
    </location>
</feature>
<protein>
    <submittedName>
        <fullName evidence="3">Type IV secretory system conjugative DNA transfer family protein</fullName>
    </submittedName>
</protein>
<feature type="compositionally biased region" description="Pro residues" evidence="1">
    <location>
        <begin position="165"/>
        <end position="181"/>
    </location>
</feature>
<dbReference type="EMBL" id="CP163435">
    <property type="protein sequence ID" value="XDQ27594.1"/>
    <property type="molecule type" value="Genomic_DNA"/>
</dbReference>
<feature type="region of interest" description="Disordered" evidence="1">
    <location>
        <begin position="125"/>
        <end position="191"/>
    </location>
</feature>
<dbReference type="RefSeq" id="WP_369234836.1">
    <property type="nucleotide sequence ID" value="NZ_CP163435.1"/>
</dbReference>
<feature type="transmembrane region" description="Helical" evidence="2">
    <location>
        <begin position="94"/>
        <end position="118"/>
    </location>
</feature>
<dbReference type="CDD" id="cd01127">
    <property type="entry name" value="TrwB_TraG_TraD_VirD4"/>
    <property type="match status" value="1"/>
</dbReference>